<reference evidence="2" key="1">
    <citation type="submission" date="2020-05" db="EMBL/GenBank/DDBJ databases">
        <title>WGS assembly of Panicum virgatum.</title>
        <authorList>
            <person name="Lovell J.T."/>
            <person name="Jenkins J."/>
            <person name="Shu S."/>
            <person name="Juenger T.E."/>
            <person name="Schmutz J."/>
        </authorList>
    </citation>
    <scope>NUCLEOTIDE SEQUENCE</scope>
    <source>
        <strain evidence="2">AP13</strain>
    </source>
</reference>
<dbReference type="EMBL" id="CM029049">
    <property type="protein sequence ID" value="KAG2570613.1"/>
    <property type="molecule type" value="Genomic_DNA"/>
</dbReference>
<name>A0A8T0Q9M0_PANVG</name>
<sequence length="321" mass="35463">MAGGARRESWNRLFLPPRAAGDASLTCGVARPQLPRPPPPCRVAGPAGFRWTPLHGALPLVLAFSFPSRRGSIGFGEWRTSSSSEEPIRVGRHRQCGGEQERRTLSVPRRAAAGMRRLYRGRSALSSAAVPCLRRVAVPAVFLHFVRVWMDAPAPSRRRCREPSSCGARNVRARCPASDLAALRRRRREAAAEATLAARVGAGSARNVQSRLALLHVPLFPQATGVSAPAPVSIAPRNYIALRDHFCPLVPVSVARENRARRMARNRNRARMRKDCLLPASIIEPILAFPKEYATLLKEMYSGRSYYGGRIYETKHATTFF</sequence>
<comment type="caution">
    <text evidence="2">The sequence shown here is derived from an EMBL/GenBank/DDBJ whole genome shotgun (WGS) entry which is preliminary data.</text>
</comment>
<dbReference type="Proteomes" id="UP000823388">
    <property type="component" value="Chromosome 7K"/>
</dbReference>
<feature type="region of interest" description="Disordered" evidence="1">
    <location>
        <begin position="84"/>
        <end position="103"/>
    </location>
</feature>
<gene>
    <name evidence="2" type="ORF">PVAP13_7KG043409</name>
</gene>
<evidence type="ECO:0000256" key="1">
    <source>
        <dbReference type="SAM" id="MobiDB-lite"/>
    </source>
</evidence>
<keyword evidence="3" id="KW-1185">Reference proteome</keyword>
<protein>
    <submittedName>
        <fullName evidence="2">Uncharacterized protein</fullName>
    </submittedName>
</protein>
<accession>A0A8T0Q9M0</accession>
<evidence type="ECO:0000313" key="3">
    <source>
        <dbReference type="Proteomes" id="UP000823388"/>
    </source>
</evidence>
<evidence type="ECO:0000313" key="2">
    <source>
        <dbReference type="EMBL" id="KAG2570613.1"/>
    </source>
</evidence>
<dbReference type="AlphaFoldDB" id="A0A8T0Q9M0"/>
<proteinExistence type="predicted"/>
<organism evidence="2 3">
    <name type="scientific">Panicum virgatum</name>
    <name type="common">Blackwell switchgrass</name>
    <dbReference type="NCBI Taxonomy" id="38727"/>
    <lineage>
        <taxon>Eukaryota</taxon>
        <taxon>Viridiplantae</taxon>
        <taxon>Streptophyta</taxon>
        <taxon>Embryophyta</taxon>
        <taxon>Tracheophyta</taxon>
        <taxon>Spermatophyta</taxon>
        <taxon>Magnoliopsida</taxon>
        <taxon>Liliopsida</taxon>
        <taxon>Poales</taxon>
        <taxon>Poaceae</taxon>
        <taxon>PACMAD clade</taxon>
        <taxon>Panicoideae</taxon>
        <taxon>Panicodae</taxon>
        <taxon>Paniceae</taxon>
        <taxon>Panicinae</taxon>
        <taxon>Panicum</taxon>
        <taxon>Panicum sect. Hiantes</taxon>
    </lineage>
</organism>